<evidence type="ECO:0000313" key="1">
    <source>
        <dbReference type="EMBL" id="TNV76031.1"/>
    </source>
</evidence>
<dbReference type="AlphaFoldDB" id="A0A8J8NKQ4"/>
<dbReference type="EMBL" id="RRYP01014335">
    <property type="protein sequence ID" value="TNV76031.1"/>
    <property type="molecule type" value="Genomic_DNA"/>
</dbReference>
<name>A0A8J8NKQ4_HALGN</name>
<gene>
    <name evidence="1" type="ORF">FGO68_gene13052</name>
</gene>
<proteinExistence type="predicted"/>
<dbReference type="Proteomes" id="UP000785679">
    <property type="component" value="Unassembled WGS sequence"/>
</dbReference>
<evidence type="ECO:0000313" key="2">
    <source>
        <dbReference type="Proteomes" id="UP000785679"/>
    </source>
</evidence>
<reference evidence="1" key="1">
    <citation type="submission" date="2019-06" db="EMBL/GenBank/DDBJ databases">
        <authorList>
            <person name="Zheng W."/>
        </authorList>
    </citation>
    <scope>NUCLEOTIDE SEQUENCE</scope>
    <source>
        <strain evidence="1">QDHG01</strain>
    </source>
</reference>
<protein>
    <submittedName>
        <fullName evidence="1">Uncharacterized protein</fullName>
    </submittedName>
</protein>
<comment type="caution">
    <text evidence="1">The sequence shown here is derived from an EMBL/GenBank/DDBJ whole genome shotgun (WGS) entry which is preliminary data.</text>
</comment>
<keyword evidence="2" id="KW-1185">Reference proteome</keyword>
<sequence>MVKECDQAKKEIQEVQKYRLGKIKSKYLIIQIMCWSDTLDVCVPILYNSCRLFQRLFNQEGRSFILYGVVWEQSAIPKDGELIKTQRDIRLIRKGLKGKKFKLEKIFDIETDRIHPDAFHEKCAGVSDTLCIMKTWEGGPDGGHYKPDENAFIFSLTKQSLHPIQPGKEEFATYHDRGCFCVFGNTYFTDLFVGGWHKGSCIGTSYTMPEGLEKESDEAKTYLAGQQSFQNTAFQVYKALFI</sequence>
<organism evidence="1 2">
    <name type="scientific">Halteria grandinella</name>
    <dbReference type="NCBI Taxonomy" id="5974"/>
    <lineage>
        <taxon>Eukaryota</taxon>
        <taxon>Sar</taxon>
        <taxon>Alveolata</taxon>
        <taxon>Ciliophora</taxon>
        <taxon>Intramacronucleata</taxon>
        <taxon>Spirotrichea</taxon>
        <taxon>Stichotrichia</taxon>
        <taxon>Sporadotrichida</taxon>
        <taxon>Halteriidae</taxon>
        <taxon>Halteria</taxon>
    </lineage>
</organism>
<accession>A0A8J8NKQ4</accession>